<keyword evidence="2 5" id="KW-0863">Zinc-finger</keyword>
<feature type="domain" description="C3H1-type" evidence="7">
    <location>
        <begin position="339"/>
        <end position="367"/>
    </location>
</feature>
<feature type="domain" description="C3H1-type" evidence="7">
    <location>
        <begin position="233"/>
        <end position="261"/>
    </location>
</feature>
<feature type="compositionally biased region" description="Basic and acidic residues" evidence="6">
    <location>
        <begin position="365"/>
        <end position="379"/>
    </location>
</feature>
<dbReference type="Gene3D" id="2.30.30.1190">
    <property type="match status" value="1"/>
</dbReference>
<keyword evidence="4" id="KW-0238">DNA-binding</keyword>
<dbReference type="GO" id="GO:0008270">
    <property type="term" value="F:zinc ion binding"/>
    <property type="evidence" value="ECO:0007669"/>
    <property type="project" value="UniProtKB-KW"/>
</dbReference>
<organism evidence="8">
    <name type="scientific">Araucaria cunninghamii</name>
    <name type="common">Hoop pine</name>
    <name type="synonym">Moreton Bay pine</name>
    <dbReference type="NCBI Taxonomy" id="56994"/>
    <lineage>
        <taxon>Eukaryota</taxon>
        <taxon>Viridiplantae</taxon>
        <taxon>Streptophyta</taxon>
        <taxon>Embryophyta</taxon>
        <taxon>Tracheophyta</taxon>
        <taxon>Spermatophyta</taxon>
        <taxon>Pinopsida</taxon>
        <taxon>Pinidae</taxon>
        <taxon>Conifers II</taxon>
        <taxon>Araucariales</taxon>
        <taxon>Araucariaceae</taxon>
        <taxon>Araucaria</taxon>
    </lineage>
</organism>
<feature type="zinc finger region" description="C3H1-type" evidence="5">
    <location>
        <begin position="421"/>
        <end position="449"/>
    </location>
</feature>
<feature type="domain" description="C3H1-type" evidence="7">
    <location>
        <begin position="531"/>
        <end position="559"/>
    </location>
</feature>
<dbReference type="SMART" id="SM00356">
    <property type="entry name" value="ZnF_C3H1"/>
    <property type="match status" value="7"/>
</dbReference>
<feature type="region of interest" description="Disordered" evidence="6">
    <location>
        <begin position="615"/>
        <end position="655"/>
    </location>
</feature>
<dbReference type="Pfam" id="PF00642">
    <property type="entry name" value="zf-CCCH"/>
    <property type="match status" value="7"/>
</dbReference>
<dbReference type="InterPro" id="IPR036855">
    <property type="entry name" value="Znf_CCCH_sf"/>
</dbReference>
<evidence type="ECO:0000256" key="3">
    <source>
        <dbReference type="ARBA" id="ARBA00022833"/>
    </source>
</evidence>
<evidence type="ECO:0000256" key="4">
    <source>
        <dbReference type="ARBA" id="ARBA00023125"/>
    </source>
</evidence>
<feature type="compositionally biased region" description="Basic and acidic residues" evidence="6">
    <location>
        <begin position="632"/>
        <end position="649"/>
    </location>
</feature>
<reference evidence="8" key="1">
    <citation type="submission" date="2015-03" db="EMBL/GenBank/DDBJ databases">
        <title>A transcriptome of Araucaria cunninghamii, an australian fine timber species.</title>
        <authorList>
            <person name="Jing Yi C.J.Y."/>
            <person name="Yin San L.Y.S."/>
            <person name="Abdul Karim S.S."/>
            <person name="Wan Azmi N.N."/>
            <person name="Hercus R.R."/>
            <person name="Croft L.L."/>
        </authorList>
    </citation>
    <scope>NUCLEOTIDE SEQUENCE</scope>
    <source>
        <strain evidence="8">MI0301</strain>
        <tissue evidence="8">Leaf</tissue>
    </source>
</reference>
<evidence type="ECO:0000256" key="2">
    <source>
        <dbReference type="ARBA" id="ARBA00022771"/>
    </source>
</evidence>
<sequence>MAHQLYNPSQSLGAAGRGNSALGYGTGRTYDSPMFSRENGGGAFDPAAFPSRESRYFPVDPLSHPMQSENPGGLALTGERYMYGDRLASDRPPVEGAGRLGSLGMDRYVPSEVTQRPDSSRYFPGQSLLMNGGDAGLYRGGEAFGSSGSYLPGRHSTSLVSPPLQQPIPWPGVDNRGPTGVAGVKRAHEEVSNQQTSGIYNTFGQNEAFLSTNALSKRPRMDNSLDLPIYPQRPGEKDCTHYMVTRTCKFGAKCKFDHPTWVPAGGIPDWKEVSSSGPPPERPGEPECPHYMKTGMCKYGAKCKFHHPKDRLETLKSTEQVDGSEVKPVGSTDELLPERPGEPKCDYFIKTGKCKFGASCKFDHPKDGSVKTSDQKSDGDATVTGAKVEPSIPEAANGKTEKQANPIMPATCYNTKGLPIRPGETECPFYVKTGSCKYGTNCRFSHPERMINPPSTVMPFIAPNQAMIAYPGMLPQPALGVNIPPQRPGQPECSHYMKTGECKFGPTCKFNHPVNRLETPAKLTPAGLPRREGEAVCTYYVKTGICKFGTNCKFDHPPPAELEAAQAQPTVKLTLAGFPRREGESTCPYYMKTGTCKYGATCKFDHPPPGEAVAKAVAKASTNDNVTDDEKELNTDPEKAEVKDTKEDNQENGDQ</sequence>
<feature type="domain" description="C3H1-type" evidence="7">
    <location>
        <begin position="421"/>
        <end position="449"/>
    </location>
</feature>
<feature type="domain" description="C3H1-type" evidence="7">
    <location>
        <begin position="487"/>
        <end position="515"/>
    </location>
</feature>
<evidence type="ECO:0000313" key="8">
    <source>
        <dbReference type="EMBL" id="JAG93650.1"/>
    </source>
</evidence>
<dbReference type="SUPFAM" id="SSF90229">
    <property type="entry name" value="CCCH zinc finger"/>
    <property type="match status" value="6"/>
</dbReference>
<dbReference type="PROSITE" id="PS50103">
    <property type="entry name" value="ZF_C3H1"/>
    <property type="match status" value="7"/>
</dbReference>
<evidence type="ECO:0000256" key="1">
    <source>
        <dbReference type="ARBA" id="ARBA00022723"/>
    </source>
</evidence>
<feature type="zinc finger region" description="C3H1-type" evidence="5">
    <location>
        <begin position="531"/>
        <end position="559"/>
    </location>
</feature>
<protein>
    <recommendedName>
        <fullName evidence="7">C3H1-type domain-containing protein</fullName>
    </recommendedName>
</protein>
<dbReference type="GO" id="GO:0003729">
    <property type="term" value="F:mRNA binding"/>
    <property type="evidence" value="ECO:0007669"/>
    <property type="project" value="TreeGrafter"/>
</dbReference>
<dbReference type="PANTHER" id="PTHR12506:SF82">
    <property type="entry name" value="ZINC FINGER CCCH DOMAIN-CONTAINING PROTEIN 64-RELATED"/>
    <property type="match status" value="1"/>
</dbReference>
<proteinExistence type="predicted"/>
<feature type="region of interest" description="Disordered" evidence="6">
    <location>
        <begin position="267"/>
        <end position="287"/>
    </location>
</feature>
<accession>A0A0D6QVA8</accession>
<name>A0A0D6QVA8_ARACU</name>
<dbReference type="EMBL" id="GCKF01046072">
    <property type="protein sequence ID" value="JAG93650.1"/>
    <property type="molecule type" value="Transcribed_RNA"/>
</dbReference>
<keyword evidence="1 5" id="KW-0479">Metal-binding</keyword>
<evidence type="ECO:0000256" key="6">
    <source>
        <dbReference type="SAM" id="MobiDB-lite"/>
    </source>
</evidence>
<dbReference type="PANTHER" id="PTHR12506">
    <property type="entry name" value="PROTEIN PHOSPHATASE RELATED"/>
    <property type="match status" value="1"/>
</dbReference>
<dbReference type="Gene3D" id="4.10.1000.10">
    <property type="entry name" value="Zinc finger, CCCH-type"/>
    <property type="match status" value="3"/>
</dbReference>
<feature type="domain" description="C3H1-type" evidence="7">
    <location>
        <begin position="581"/>
        <end position="609"/>
    </location>
</feature>
<feature type="domain" description="C3H1-type" evidence="7">
    <location>
        <begin position="282"/>
        <end position="310"/>
    </location>
</feature>
<evidence type="ECO:0000256" key="5">
    <source>
        <dbReference type="PROSITE-ProRule" id="PRU00723"/>
    </source>
</evidence>
<dbReference type="InterPro" id="IPR000571">
    <property type="entry name" value="Znf_CCCH"/>
</dbReference>
<dbReference type="AlphaFoldDB" id="A0A0D6QVA8"/>
<feature type="zinc finger region" description="C3H1-type" evidence="5">
    <location>
        <begin position="282"/>
        <end position="310"/>
    </location>
</feature>
<feature type="region of interest" description="Disordered" evidence="6">
    <location>
        <begin position="316"/>
        <end position="336"/>
    </location>
</feature>
<feature type="zinc finger region" description="C3H1-type" evidence="5">
    <location>
        <begin position="487"/>
        <end position="515"/>
    </location>
</feature>
<dbReference type="InterPro" id="IPR050974">
    <property type="entry name" value="Plant_ZF_CCCH"/>
</dbReference>
<keyword evidence="3 5" id="KW-0862">Zinc</keyword>
<feature type="zinc finger region" description="C3H1-type" evidence="5">
    <location>
        <begin position="581"/>
        <end position="609"/>
    </location>
</feature>
<dbReference type="GO" id="GO:0003677">
    <property type="term" value="F:DNA binding"/>
    <property type="evidence" value="ECO:0007669"/>
    <property type="project" value="UniProtKB-KW"/>
</dbReference>
<evidence type="ECO:0000259" key="7">
    <source>
        <dbReference type="PROSITE" id="PS50103"/>
    </source>
</evidence>
<feature type="zinc finger region" description="C3H1-type" evidence="5">
    <location>
        <begin position="339"/>
        <end position="367"/>
    </location>
</feature>
<feature type="region of interest" description="Disordered" evidence="6">
    <location>
        <begin position="365"/>
        <end position="403"/>
    </location>
</feature>
<feature type="zinc finger region" description="C3H1-type" evidence="5">
    <location>
        <begin position="233"/>
        <end position="261"/>
    </location>
</feature>